<dbReference type="EMBL" id="JAUIZM010000001">
    <property type="protein sequence ID" value="KAK1401598.1"/>
    <property type="molecule type" value="Genomic_DNA"/>
</dbReference>
<organism evidence="2 3">
    <name type="scientific">Heracleum sosnowskyi</name>
    <dbReference type="NCBI Taxonomy" id="360622"/>
    <lineage>
        <taxon>Eukaryota</taxon>
        <taxon>Viridiplantae</taxon>
        <taxon>Streptophyta</taxon>
        <taxon>Embryophyta</taxon>
        <taxon>Tracheophyta</taxon>
        <taxon>Spermatophyta</taxon>
        <taxon>Magnoliopsida</taxon>
        <taxon>eudicotyledons</taxon>
        <taxon>Gunneridae</taxon>
        <taxon>Pentapetalae</taxon>
        <taxon>asterids</taxon>
        <taxon>campanulids</taxon>
        <taxon>Apiales</taxon>
        <taxon>Apiaceae</taxon>
        <taxon>Apioideae</taxon>
        <taxon>apioid superclade</taxon>
        <taxon>Tordylieae</taxon>
        <taxon>Tordyliinae</taxon>
        <taxon>Heracleum</taxon>
    </lineage>
</organism>
<protein>
    <submittedName>
        <fullName evidence="2">Uncharacterized protein</fullName>
    </submittedName>
</protein>
<dbReference type="AlphaFoldDB" id="A0AAD8NBI5"/>
<keyword evidence="3" id="KW-1185">Reference proteome</keyword>
<evidence type="ECO:0000313" key="2">
    <source>
        <dbReference type="EMBL" id="KAK1401598.1"/>
    </source>
</evidence>
<sequence>MELFSVVDLVENLVHNSLCRASLDSNSNQYRDAVSENDSDVKCPRLLIAEEIDDKVNRGHCRSCWLCMQDYVLEHGDQSQVPEPKSEPITTNYTDSKWSSFKNYWGALDGTHVKVRVRENDKVRNRNRKGEISTNVLDRANREGVESPADVVEEISNNEEKCTYQQPGQQKDNLENEVSPRRNAQPIDANSLGSKGLKTDLLDIVKELTFGLQKISDVMKNRNENIARLTNCFQHELDGAKKRMLVNSELLKIEGLSPKEFIKAWRKTALDPLETYYFLVYPKTFDQHMCILL</sequence>
<reference evidence="2" key="2">
    <citation type="submission" date="2023-05" db="EMBL/GenBank/DDBJ databases">
        <authorList>
            <person name="Schelkunov M.I."/>
        </authorList>
    </citation>
    <scope>NUCLEOTIDE SEQUENCE</scope>
    <source>
        <strain evidence="2">Hsosn_3</strain>
        <tissue evidence="2">Leaf</tissue>
    </source>
</reference>
<accession>A0AAD8NBI5</accession>
<dbReference type="Proteomes" id="UP001237642">
    <property type="component" value="Unassembled WGS sequence"/>
</dbReference>
<evidence type="ECO:0000256" key="1">
    <source>
        <dbReference type="SAM" id="MobiDB-lite"/>
    </source>
</evidence>
<feature type="region of interest" description="Disordered" evidence="1">
    <location>
        <begin position="162"/>
        <end position="191"/>
    </location>
</feature>
<gene>
    <name evidence="2" type="ORF">POM88_001203</name>
</gene>
<evidence type="ECO:0000313" key="3">
    <source>
        <dbReference type="Proteomes" id="UP001237642"/>
    </source>
</evidence>
<reference evidence="2" key="1">
    <citation type="submission" date="2023-02" db="EMBL/GenBank/DDBJ databases">
        <title>Genome of toxic invasive species Heracleum sosnowskyi carries increased number of genes despite the absence of recent whole-genome duplications.</title>
        <authorList>
            <person name="Schelkunov M."/>
            <person name="Shtratnikova V."/>
            <person name="Makarenko M."/>
            <person name="Klepikova A."/>
            <person name="Omelchenko D."/>
            <person name="Novikova G."/>
            <person name="Obukhova E."/>
            <person name="Bogdanov V."/>
            <person name="Penin A."/>
            <person name="Logacheva M."/>
        </authorList>
    </citation>
    <scope>NUCLEOTIDE SEQUENCE</scope>
    <source>
        <strain evidence="2">Hsosn_3</strain>
        <tissue evidence="2">Leaf</tissue>
    </source>
</reference>
<proteinExistence type="predicted"/>
<comment type="caution">
    <text evidence="2">The sequence shown here is derived from an EMBL/GenBank/DDBJ whole genome shotgun (WGS) entry which is preliminary data.</text>
</comment>
<name>A0AAD8NBI5_9APIA</name>